<evidence type="ECO:0000313" key="2">
    <source>
        <dbReference type="Proteomes" id="UP000608890"/>
    </source>
</evidence>
<organism evidence="1 2">
    <name type="scientific">Micromonospora sonchi</name>
    <dbReference type="NCBI Taxonomy" id="1763543"/>
    <lineage>
        <taxon>Bacteria</taxon>
        <taxon>Bacillati</taxon>
        <taxon>Actinomycetota</taxon>
        <taxon>Actinomycetes</taxon>
        <taxon>Micromonosporales</taxon>
        <taxon>Micromonosporaceae</taxon>
        <taxon>Micromonospora</taxon>
    </lineage>
</organism>
<dbReference type="AlphaFoldDB" id="A0A917X552"/>
<evidence type="ECO:0008006" key="3">
    <source>
        <dbReference type="Google" id="ProtNLM"/>
    </source>
</evidence>
<comment type="caution">
    <text evidence="1">The sequence shown here is derived from an EMBL/GenBank/DDBJ whole genome shotgun (WGS) entry which is preliminary data.</text>
</comment>
<dbReference type="EMBL" id="BMNB01000096">
    <property type="protein sequence ID" value="GGM68241.1"/>
    <property type="molecule type" value="Genomic_DNA"/>
</dbReference>
<keyword evidence="2" id="KW-1185">Reference proteome</keyword>
<reference evidence="1" key="1">
    <citation type="journal article" date="2014" name="Int. J. Syst. Evol. Microbiol.">
        <title>Complete genome sequence of Corynebacterium casei LMG S-19264T (=DSM 44701T), isolated from a smear-ripened cheese.</title>
        <authorList>
            <consortium name="US DOE Joint Genome Institute (JGI-PGF)"/>
            <person name="Walter F."/>
            <person name="Albersmeier A."/>
            <person name="Kalinowski J."/>
            <person name="Ruckert C."/>
        </authorList>
    </citation>
    <scope>NUCLEOTIDE SEQUENCE</scope>
    <source>
        <strain evidence="1">CGMCC 4.7312</strain>
    </source>
</reference>
<evidence type="ECO:0000313" key="1">
    <source>
        <dbReference type="EMBL" id="GGM68241.1"/>
    </source>
</evidence>
<accession>A0A917X552</accession>
<dbReference type="Proteomes" id="UP000608890">
    <property type="component" value="Unassembled WGS sequence"/>
</dbReference>
<name>A0A917X552_9ACTN</name>
<reference evidence="1" key="2">
    <citation type="submission" date="2020-09" db="EMBL/GenBank/DDBJ databases">
        <authorList>
            <person name="Sun Q."/>
            <person name="Zhou Y."/>
        </authorList>
    </citation>
    <scope>NUCLEOTIDE SEQUENCE</scope>
    <source>
        <strain evidence="1">CGMCC 4.7312</strain>
    </source>
</reference>
<gene>
    <name evidence="1" type="ORF">GCM10011608_61780</name>
</gene>
<proteinExistence type="predicted"/>
<protein>
    <recommendedName>
        <fullName evidence="3">Transposase</fullName>
    </recommendedName>
</protein>
<sequence>MGTPVAQRGSLVKVNRGHVRRLCLTPAQCAVLDKQGHAARAMWNLLHAWWTWGGRNRRPSLKQADEAVRQARKDIAWLADLPAQAAQQVLKTYVRA</sequence>